<sequence>MLKRGKITADIRDDIRAICKKATPEHFRPIMCVLPKTDIIPYIETVPVKAKANPLSQEYIVADVPTEAFDIIKFG</sequence>
<evidence type="ECO:0000313" key="2">
    <source>
        <dbReference type="Proteomes" id="UP000075394"/>
    </source>
</evidence>
<accession>A0AB34XM87</accession>
<protein>
    <submittedName>
        <fullName evidence="1">Uncharacterized protein</fullName>
    </submittedName>
</protein>
<name>A0AB34XM87_GLUOY</name>
<gene>
    <name evidence="1" type="ORF">AD931_07250</name>
</gene>
<dbReference type="Proteomes" id="UP000075394">
    <property type="component" value="Unassembled WGS sequence"/>
</dbReference>
<proteinExistence type="predicted"/>
<dbReference type="AlphaFoldDB" id="A0AB34XM87"/>
<reference evidence="1 2" key="1">
    <citation type="submission" date="2015-06" db="EMBL/GenBank/DDBJ databases">
        <title>Improved classification and identification of acetic acid bacteria using matrix-assisted laser desorption/ionization time-of-flight mass spectrometry; Gluconobacter nephelii and Gluconobacter uchimurae are later heterotypic synonyms of Gluconobacter japonicus and Gluconobacter oxydans, respectively.</title>
        <authorList>
            <person name="Li L."/>
            <person name="Cleenwerck I."/>
            <person name="De Vuyst L."/>
            <person name="Vandamme P."/>
        </authorList>
    </citation>
    <scope>NUCLEOTIDE SEQUENCE [LARGE SCALE GENOMIC DNA]</scope>
    <source>
        <strain evidence="1 2">LMG 1386</strain>
    </source>
</reference>
<evidence type="ECO:0000313" key="1">
    <source>
        <dbReference type="EMBL" id="KXV08274.1"/>
    </source>
</evidence>
<comment type="caution">
    <text evidence="1">The sequence shown here is derived from an EMBL/GenBank/DDBJ whole genome shotgun (WGS) entry which is preliminary data.</text>
</comment>
<organism evidence="1 2">
    <name type="scientific">Gluconobacter oxydans</name>
    <name type="common">Gluconobacter suboxydans</name>
    <dbReference type="NCBI Taxonomy" id="442"/>
    <lineage>
        <taxon>Bacteria</taxon>
        <taxon>Pseudomonadati</taxon>
        <taxon>Pseudomonadota</taxon>
        <taxon>Alphaproteobacteria</taxon>
        <taxon>Acetobacterales</taxon>
        <taxon>Acetobacteraceae</taxon>
        <taxon>Gluconobacter</taxon>
    </lineage>
</organism>
<dbReference type="EMBL" id="LHZD01000019">
    <property type="protein sequence ID" value="KXV08274.1"/>
    <property type="molecule type" value="Genomic_DNA"/>
</dbReference>